<protein>
    <submittedName>
        <fullName evidence="10">Mercuric reductase</fullName>
    </submittedName>
</protein>
<dbReference type="SUPFAM" id="SSF55424">
    <property type="entry name" value="FAD/NAD-linked reductases, dimerisation (C-terminal) domain"/>
    <property type="match status" value="1"/>
</dbReference>
<name>A0A5M6DK96_9BACT</name>
<dbReference type="PANTHER" id="PTHR43014:SF2">
    <property type="entry name" value="MERCURIC REDUCTASE"/>
    <property type="match status" value="1"/>
</dbReference>
<feature type="disulfide bond" description="Redox-active" evidence="7">
    <location>
        <begin position="41"/>
        <end position="46"/>
    </location>
</feature>
<organism evidence="10 11">
    <name type="scientific">Adhaeribacter rhizoryzae</name>
    <dbReference type="NCBI Taxonomy" id="2607907"/>
    <lineage>
        <taxon>Bacteria</taxon>
        <taxon>Pseudomonadati</taxon>
        <taxon>Bacteroidota</taxon>
        <taxon>Cytophagia</taxon>
        <taxon>Cytophagales</taxon>
        <taxon>Hymenobacteraceae</taxon>
        <taxon>Adhaeribacter</taxon>
    </lineage>
</organism>
<evidence type="ECO:0000313" key="10">
    <source>
        <dbReference type="EMBL" id="KAA5546702.1"/>
    </source>
</evidence>
<dbReference type="Pfam" id="PF02852">
    <property type="entry name" value="Pyr_redox_dim"/>
    <property type="match status" value="1"/>
</dbReference>
<feature type="active site" description="Proton acceptor" evidence="5">
    <location>
        <position position="444"/>
    </location>
</feature>
<dbReference type="GO" id="GO:0050660">
    <property type="term" value="F:flavin adenine dinucleotide binding"/>
    <property type="evidence" value="ECO:0007669"/>
    <property type="project" value="TreeGrafter"/>
</dbReference>
<evidence type="ECO:0000256" key="5">
    <source>
        <dbReference type="PIRSR" id="PIRSR000350-2"/>
    </source>
</evidence>
<dbReference type="InterPro" id="IPR016156">
    <property type="entry name" value="FAD/NAD-linked_Rdtase_dimer_sf"/>
</dbReference>
<evidence type="ECO:0000256" key="2">
    <source>
        <dbReference type="ARBA" id="ARBA00022630"/>
    </source>
</evidence>
<keyword evidence="2" id="KW-0285">Flavoprotein</keyword>
<reference evidence="10 11" key="1">
    <citation type="submission" date="2019-09" db="EMBL/GenBank/DDBJ databases">
        <title>Genome sequence and assembly of Adhaeribacter sp.</title>
        <authorList>
            <person name="Chhetri G."/>
        </authorList>
    </citation>
    <scope>NUCLEOTIDE SEQUENCE [LARGE SCALE GENOMIC DNA]</scope>
    <source>
        <strain evidence="10 11">DK36</strain>
    </source>
</reference>
<dbReference type="GO" id="GO:0003955">
    <property type="term" value="F:NAD(P)H dehydrogenase (quinone) activity"/>
    <property type="evidence" value="ECO:0007669"/>
    <property type="project" value="TreeGrafter"/>
</dbReference>
<dbReference type="Gene3D" id="3.50.50.60">
    <property type="entry name" value="FAD/NAD(P)-binding domain"/>
    <property type="match status" value="2"/>
</dbReference>
<feature type="binding site" evidence="6">
    <location>
        <position position="270"/>
    </location>
    <ligand>
        <name>NAD(+)</name>
        <dbReference type="ChEBI" id="CHEBI:57540"/>
    </ligand>
</feature>
<keyword evidence="11" id="KW-1185">Reference proteome</keyword>
<gene>
    <name evidence="10" type="ORF">F0145_10190</name>
</gene>
<evidence type="ECO:0000313" key="11">
    <source>
        <dbReference type="Proteomes" id="UP000323426"/>
    </source>
</evidence>
<comment type="cofactor">
    <cofactor evidence="6">
        <name>FAD</name>
        <dbReference type="ChEBI" id="CHEBI:57692"/>
    </cofactor>
    <text evidence="6">Binds 1 FAD per subunit.</text>
</comment>
<feature type="binding site" evidence="6">
    <location>
        <position position="50"/>
    </location>
    <ligand>
        <name>FAD</name>
        <dbReference type="ChEBI" id="CHEBI:57692"/>
    </ligand>
</feature>
<dbReference type="PRINTS" id="PR00368">
    <property type="entry name" value="FADPNR"/>
</dbReference>
<evidence type="ECO:0000256" key="3">
    <source>
        <dbReference type="ARBA" id="ARBA00022827"/>
    </source>
</evidence>
<dbReference type="PRINTS" id="PR00411">
    <property type="entry name" value="PNDRDTASEI"/>
</dbReference>
<dbReference type="EMBL" id="VWSF01000006">
    <property type="protein sequence ID" value="KAA5546702.1"/>
    <property type="molecule type" value="Genomic_DNA"/>
</dbReference>
<keyword evidence="3 6" id="KW-0274">FAD</keyword>
<feature type="binding site" evidence="6">
    <location>
        <position position="311"/>
    </location>
    <ligand>
        <name>FAD</name>
        <dbReference type="ChEBI" id="CHEBI:57692"/>
    </ligand>
</feature>
<comment type="similarity">
    <text evidence="1">Belongs to the class-I pyridine nucleotide-disulfide oxidoreductase family.</text>
</comment>
<dbReference type="PIRSF" id="PIRSF000350">
    <property type="entry name" value="Mercury_reductase_MerA"/>
    <property type="match status" value="1"/>
</dbReference>
<evidence type="ECO:0000259" key="8">
    <source>
        <dbReference type="Pfam" id="PF02852"/>
    </source>
</evidence>
<dbReference type="Proteomes" id="UP000323426">
    <property type="component" value="Unassembled WGS sequence"/>
</dbReference>
<proteinExistence type="inferred from homology"/>
<dbReference type="Gene3D" id="3.30.390.30">
    <property type="match status" value="1"/>
</dbReference>
<dbReference type="RefSeq" id="WP_150088306.1">
    <property type="nucleotide sequence ID" value="NZ_VWSF01000006.1"/>
</dbReference>
<accession>A0A5M6DK96</accession>
<dbReference type="InterPro" id="IPR001100">
    <property type="entry name" value="Pyr_nuc-diS_OxRdtase"/>
</dbReference>
<evidence type="ECO:0000256" key="7">
    <source>
        <dbReference type="PIRSR" id="PIRSR000350-4"/>
    </source>
</evidence>
<dbReference type="Pfam" id="PF07992">
    <property type="entry name" value="Pyr_redox_2"/>
    <property type="match status" value="1"/>
</dbReference>
<evidence type="ECO:0000256" key="4">
    <source>
        <dbReference type="ARBA" id="ARBA00023002"/>
    </source>
</evidence>
<evidence type="ECO:0000256" key="1">
    <source>
        <dbReference type="ARBA" id="ARBA00007532"/>
    </source>
</evidence>
<keyword evidence="6" id="KW-0520">NAD</keyword>
<dbReference type="PANTHER" id="PTHR43014">
    <property type="entry name" value="MERCURIC REDUCTASE"/>
    <property type="match status" value="1"/>
</dbReference>
<keyword evidence="4" id="KW-0560">Oxidoreductase</keyword>
<keyword evidence="6" id="KW-0547">Nucleotide-binding</keyword>
<dbReference type="InterPro" id="IPR004099">
    <property type="entry name" value="Pyr_nucl-diS_OxRdtase_dimer"/>
</dbReference>
<dbReference type="SUPFAM" id="SSF51905">
    <property type="entry name" value="FAD/NAD(P)-binding domain"/>
    <property type="match status" value="1"/>
</dbReference>
<feature type="binding site" evidence="6">
    <location>
        <begin position="180"/>
        <end position="187"/>
    </location>
    <ligand>
        <name>NAD(+)</name>
        <dbReference type="ChEBI" id="CHEBI:57540"/>
    </ligand>
</feature>
<feature type="domain" description="Pyridine nucleotide-disulphide oxidoreductase dimerisation" evidence="8">
    <location>
        <begin position="346"/>
        <end position="453"/>
    </location>
</feature>
<evidence type="ECO:0000256" key="6">
    <source>
        <dbReference type="PIRSR" id="PIRSR000350-3"/>
    </source>
</evidence>
<dbReference type="InterPro" id="IPR036188">
    <property type="entry name" value="FAD/NAD-bd_sf"/>
</dbReference>
<dbReference type="FunFam" id="3.30.390.30:FF:000001">
    <property type="entry name" value="Dihydrolipoyl dehydrogenase"/>
    <property type="match status" value="1"/>
</dbReference>
<dbReference type="InterPro" id="IPR023753">
    <property type="entry name" value="FAD/NAD-binding_dom"/>
</dbReference>
<evidence type="ECO:0000259" key="9">
    <source>
        <dbReference type="Pfam" id="PF07992"/>
    </source>
</evidence>
<sequence>MKQFDAIIIGSGQGGTPLAKKLASEGWKTALIEKQYAGGTCVNIGCTPTKTMIASAKVAYTVAHAGKWGVEVGEGSLNLSAVLARKRKVVESFRSSSQEGLEKKENLTLIWGEASFTDKKTINVVLNSGEEETITSEKIFIDVGTRATIPEIEGLKEVNYLTATTLMELEEVPAHLLILGGGYIGLEFGQMYRRFGSRVTILEHHERFLPKEDEDIAAEVLSFLGAEEIEVITHAEATRFVRKEKDIIATIKVKEKERIINCSHILVSAGRTPNTDTLNLKAAGVKVDKRGFIKVNEKLETSAAGIFAIGDVKGGPAFTHISYNDYIILYENLVKGGNRTVKNRLVPYTVFSDPQLGRVGITEQDAIKNKLNIKVATLPMTHVARAIETGDTRGLMKAVVEADTGKILGVAIVGQEGGEIMSVLQMAMAGNITWIEIKDMIFAHPLYAEALNNLFKQLETDK</sequence>
<comment type="caution">
    <text evidence="10">The sequence shown here is derived from an EMBL/GenBank/DDBJ whole genome shotgun (WGS) entry which is preliminary data.</text>
</comment>
<feature type="domain" description="FAD/NAD(P)-binding" evidence="9">
    <location>
        <begin position="5"/>
        <end position="322"/>
    </location>
</feature>
<feature type="binding site" evidence="6">
    <location>
        <position position="203"/>
    </location>
    <ligand>
        <name>NAD(+)</name>
        <dbReference type="ChEBI" id="CHEBI:57540"/>
    </ligand>
</feature>
<dbReference type="AlphaFoldDB" id="A0A5M6DK96"/>